<reference evidence="1 2" key="1">
    <citation type="submission" date="2018-04" db="EMBL/GenBank/DDBJ databases">
        <title>Genomic Encyclopedia of Type Strains, Phase IV (KMG-IV): sequencing the most valuable type-strain genomes for metagenomic binning, comparative biology and taxonomic classification.</title>
        <authorList>
            <person name="Goeker M."/>
        </authorList>
    </citation>
    <scope>NUCLEOTIDE SEQUENCE [LARGE SCALE GENOMIC DNA]</scope>
    <source>
        <strain evidence="1 2">DSM 26588</strain>
    </source>
</reference>
<dbReference type="OrthoDB" id="2055361at2"/>
<accession>A0A2U1CFF8</accession>
<sequence>MASTNRTGRVSAIDYKAGTYEVTYFDRGKSVTRQINAMSNGEYKMPVIGQIVSVSHNSNGTVAATTTGTVWNKTNKPAEGYRGLYRKEYSNTKGQAYDRYDENTGVFTQYVDKRTGRNCNGEIYDEAKGAASFIAGGQIQLKSTGASASVTAKTGVGIIAGTNITMEAGGFISLEANGSISEAVGGKRALSVTGDDKETYKAKVERIYEGDIKETVTGKVEKTVTGDVTLTINGATVTISAAGDVSITSPTKVSMEAPEVNIKGASGEVEIGSIKLTKHKHTGNLGADTSAPKP</sequence>
<dbReference type="AlphaFoldDB" id="A0A2U1CFF8"/>
<dbReference type="Proteomes" id="UP000245778">
    <property type="component" value="Unassembled WGS sequence"/>
</dbReference>
<protein>
    <submittedName>
        <fullName evidence="1">Uncharacterized protein</fullName>
    </submittedName>
</protein>
<evidence type="ECO:0000313" key="2">
    <source>
        <dbReference type="Proteomes" id="UP000245778"/>
    </source>
</evidence>
<organism evidence="1 2">
    <name type="scientific">Intestinimonas butyriciproducens</name>
    <dbReference type="NCBI Taxonomy" id="1297617"/>
    <lineage>
        <taxon>Bacteria</taxon>
        <taxon>Bacillati</taxon>
        <taxon>Bacillota</taxon>
        <taxon>Clostridia</taxon>
        <taxon>Eubacteriales</taxon>
        <taxon>Intestinimonas</taxon>
    </lineage>
</organism>
<name>A0A2U1CFF8_9FIRM</name>
<proteinExistence type="predicted"/>
<dbReference type="RefSeq" id="WP_129868763.1">
    <property type="nucleotide sequence ID" value="NZ_CP011524.1"/>
</dbReference>
<evidence type="ECO:0000313" key="1">
    <source>
        <dbReference type="EMBL" id="PVY59652.1"/>
    </source>
</evidence>
<dbReference type="GeneID" id="93228099"/>
<dbReference type="SUPFAM" id="SSF69349">
    <property type="entry name" value="Phage fibre proteins"/>
    <property type="match status" value="1"/>
</dbReference>
<dbReference type="EMBL" id="QEKK01000001">
    <property type="protein sequence ID" value="PVY59652.1"/>
    <property type="molecule type" value="Genomic_DNA"/>
</dbReference>
<comment type="caution">
    <text evidence="1">The sequence shown here is derived from an EMBL/GenBank/DDBJ whole genome shotgun (WGS) entry which is preliminary data.</text>
</comment>
<gene>
    <name evidence="1" type="ORF">C7373_101166</name>
</gene>